<evidence type="ECO:0000313" key="2">
    <source>
        <dbReference type="EMBL" id="PHN04502.1"/>
    </source>
</evidence>
<reference evidence="2 3" key="1">
    <citation type="submission" date="2017-10" db="EMBL/GenBank/DDBJ databases">
        <title>The draft genome sequence of Lewinella nigricans NBRC 102662.</title>
        <authorList>
            <person name="Wang K."/>
        </authorList>
    </citation>
    <scope>NUCLEOTIDE SEQUENCE [LARGE SCALE GENOMIC DNA]</scope>
    <source>
        <strain evidence="2 3">NBRC 102662</strain>
    </source>
</reference>
<comment type="caution">
    <text evidence="2">The sequence shown here is derived from an EMBL/GenBank/DDBJ whole genome shotgun (WGS) entry which is preliminary data.</text>
</comment>
<dbReference type="OrthoDB" id="9979278at2"/>
<protein>
    <submittedName>
        <fullName evidence="2">Uncharacterized protein</fullName>
    </submittedName>
</protein>
<sequence>MALGKDYEPPIGPLEVFLIEIVIYMAMWMYNDYLASLLSLILTCISFMILLVSLGVELIEKSRVPRWYYYFMAASVLAPVLSGLVYYFISGELNWVVNPFF</sequence>
<dbReference type="Proteomes" id="UP000223913">
    <property type="component" value="Unassembled WGS sequence"/>
</dbReference>
<feature type="transmembrane region" description="Helical" evidence="1">
    <location>
        <begin position="68"/>
        <end position="89"/>
    </location>
</feature>
<name>A0A2D0N7K5_FLAN2</name>
<gene>
    <name evidence="2" type="ORF">CRP01_21080</name>
</gene>
<evidence type="ECO:0000256" key="1">
    <source>
        <dbReference type="SAM" id="Phobius"/>
    </source>
</evidence>
<evidence type="ECO:0000313" key="3">
    <source>
        <dbReference type="Proteomes" id="UP000223913"/>
    </source>
</evidence>
<keyword evidence="1" id="KW-1133">Transmembrane helix</keyword>
<proteinExistence type="predicted"/>
<dbReference type="AlphaFoldDB" id="A0A2D0N7K5"/>
<accession>A0A2D0N7K5</accession>
<dbReference type="EMBL" id="PDUD01000025">
    <property type="protein sequence ID" value="PHN04502.1"/>
    <property type="molecule type" value="Genomic_DNA"/>
</dbReference>
<keyword evidence="1" id="KW-0472">Membrane</keyword>
<keyword evidence="1" id="KW-0812">Transmembrane</keyword>
<dbReference type="RefSeq" id="WP_099152076.1">
    <property type="nucleotide sequence ID" value="NZ_PDUD01000025.1"/>
</dbReference>
<keyword evidence="3" id="KW-1185">Reference proteome</keyword>
<feature type="transmembrane region" description="Helical" evidence="1">
    <location>
        <begin position="36"/>
        <end position="56"/>
    </location>
</feature>
<organism evidence="2 3">
    <name type="scientific">Flavilitoribacter nigricans (strain ATCC 23147 / DSM 23189 / NBRC 102662 / NCIMB 1420 / SS-2)</name>
    <name type="common">Lewinella nigricans</name>
    <dbReference type="NCBI Taxonomy" id="1122177"/>
    <lineage>
        <taxon>Bacteria</taxon>
        <taxon>Pseudomonadati</taxon>
        <taxon>Bacteroidota</taxon>
        <taxon>Saprospiria</taxon>
        <taxon>Saprospirales</taxon>
        <taxon>Lewinellaceae</taxon>
        <taxon>Flavilitoribacter</taxon>
    </lineage>
</organism>